<dbReference type="PANTHER" id="PTHR43130:SF3">
    <property type="entry name" value="HTH-TYPE TRANSCRIPTIONAL REGULATOR RV1931C"/>
    <property type="match status" value="1"/>
</dbReference>
<reference evidence="2 3" key="1">
    <citation type="submission" date="2009-10" db="EMBL/GenBank/DDBJ databases">
        <authorList>
            <person name="Harkins D.M."/>
            <person name="Madupu R."/>
            <person name="Durkin A.S."/>
            <person name="Torralba M."/>
            <person name="Methe B."/>
            <person name="Sutton G.G."/>
            <person name="Strausberg R.L."/>
            <person name="Nelson K.E."/>
        </authorList>
    </citation>
    <scope>NUCLEOTIDE SEQUENCE [LARGE SCALE GENOMIC DNA]</scope>
    <source>
        <strain evidence="2 3">F0264</strain>
    </source>
</reference>
<protein>
    <submittedName>
        <fullName evidence="2">DJ-1/PfpI family protein</fullName>
    </submittedName>
</protein>
<dbReference type="SUPFAM" id="SSF52317">
    <property type="entry name" value="Class I glutamine amidotransferase-like"/>
    <property type="match status" value="1"/>
</dbReference>
<accession>D0GJV7</accession>
<dbReference type="Gene3D" id="3.40.50.880">
    <property type="match status" value="1"/>
</dbReference>
<dbReference type="EMBL" id="ADAD01000052">
    <property type="protein sequence ID" value="EEY35639.1"/>
    <property type="molecule type" value="Genomic_DNA"/>
</dbReference>
<name>D0GJV7_9FUSO</name>
<dbReference type="Proteomes" id="UP000004226">
    <property type="component" value="Unassembled WGS sequence"/>
</dbReference>
<dbReference type="eggNOG" id="COG0693">
    <property type="taxonomic scope" value="Bacteria"/>
</dbReference>
<dbReference type="AlphaFoldDB" id="D0GJV7"/>
<proteinExistence type="predicted"/>
<gene>
    <name evidence="2" type="ORF">HMPREF0554_1110</name>
</gene>
<evidence type="ECO:0000313" key="2">
    <source>
        <dbReference type="EMBL" id="EEY35639.1"/>
    </source>
</evidence>
<organism evidence="2 3">
    <name type="scientific">Pseudoleptotrichia goodfellowii F0264</name>
    <dbReference type="NCBI Taxonomy" id="596323"/>
    <lineage>
        <taxon>Bacteria</taxon>
        <taxon>Fusobacteriati</taxon>
        <taxon>Fusobacteriota</taxon>
        <taxon>Fusobacteriia</taxon>
        <taxon>Fusobacteriales</taxon>
        <taxon>Leptotrichiaceae</taxon>
        <taxon>Pseudoleptotrichia</taxon>
    </lineage>
</organism>
<dbReference type="InterPro" id="IPR052158">
    <property type="entry name" value="INH-QAR"/>
</dbReference>
<evidence type="ECO:0000313" key="3">
    <source>
        <dbReference type="Proteomes" id="UP000004226"/>
    </source>
</evidence>
<evidence type="ECO:0000259" key="1">
    <source>
        <dbReference type="Pfam" id="PF01965"/>
    </source>
</evidence>
<dbReference type="Pfam" id="PF01965">
    <property type="entry name" value="DJ-1_PfpI"/>
    <property type="match status" value="1"/>
</dbReference>
<keyword evidence="3" id="KW-1185">Reference proteome</keyword>
<dbReference type="RefSeq" id="WP_006806783.1">
    <property type="nucleotide sequence ID" value="NZ_ADAD01000052.1"/>
</dbReference>
<sequence length="193" mass="21767">MKKTAVLLYESFCNFEFSVLLEILAINKKPVVFFAKEILPIISEEGLKVIPDIKIEDLDISEFDSLILTGAADIRKAIEDEEILSFIKKFDERDYIIGAISIAPILLLKAGILSGKSFMAGVNKEELYEEGFSKKDLTLMIDWNESIKNPVPNGYIKDRNIITSVSYEFVRWGIEVAKKLGLNVNPLSFGIKE</sequence>
<comment type="caution">
    <text evidence="2">The sequence shown here is derived from an EMBL/GenBank/DDBJ whole genome shotgun (WGS) entry which is preliminary data.</text>
</comment>
<dbReference type="InterPro" id="IPR002818">
    <property type="entry name" value="DJ-1/PfpI"/>
</dbReference>
<dbReference type="PANTHER" id="PTHR43130">
    <property type="entry name" value="ARAC-FAMILY TRANSCRIPTIONAL REGULATOR"/>
    <property type="match status" value="1"/>
</dbReference>
<dbReference type="InterPro" id="IPR029062">
    <property type="entry name" value="Class_I_gatase-like"/>
</dbReference>
<feature type="domain" description="DJ-1/PfpI" evidence="1">
    <location>
        <begin position="2"/>
        <end position="166"/>
    </location>
</feature>